<keyword evidence="2" id="KW-0813">Transport</keyword>
<evidence type="ECO:0000256" key="6">
    <source>
        <dbReference type="ARBA" id="ARBA00023136"/>
    </source>
</evidence>
<feature type="transmembrane region" description="Helical" evidence="7">
    <location>
        <begin position="197"/>
        <end position="222"/>
    </location>
</feature>
<reference evidence="9 10" key="1">
    <citation type="submission" date="2021-01" db="EMBL/GenBank/DDBJ databases">
        <title>Genomic Encyclopedia of Type Strains, Phase IV (KMG-IV): sequencing the most valuable type-strain genomes for metagenomic binning, comparative biology and taxonomic classification.</title>
        <authorList>
            <person name="Goeker M."/>
        </authorList>
    </citation>
    <scope>NUCLEOTIDE SEQUENCE [LARGE SCALE GENOMIC DNA]</scope>
    <source>
        <strain evidence="9 10">DSM 23711</strain>
    </source>
</reference>
<dbReference type="PANTHER" id="PTHR43495">
    <property type="entry name" value="GABA PERMEASE"/>
    <property type="match status" value="1"/>
</dbReference>
<feature type="transmembrane region" description="Helical" evidence="7">
    <location>
        <begin position="85"/>
        <end position="105"/>
    </location>
</feature>
<comment type="caution">
    <text evidence="9">The sequence shown here is derived from an EMBL/GenBank/DDBJ whole genome shotgun (WGS) entry which is preliminary data.</text>
</comment>
<evidence type="ECO:0000256" key="1">
    <source>
        <dbReference type="ARBA" id="ARBA00004651"/>
    </source>
</evidence>
<evidence type="ECO:0000256" key="7">
    <source>
        <dbReference type="SAM" id="Phobius"/>
    </source>
</evidence>
<sequence length="456" mass="50022">MANKQESASDKHLSWWQLSLVGIGSIIGTGFFLGSSIAFKQAGPSAIFAFLLAALSTYIVFDSLAKMTAKHPEQGSFRSYAKKAFGRWAGFSNGWVYWSSELLIMGSQLTALGLFSKFWFPNIELWIFASIYGVLGIIVLLTGISGFEKFENVSAVVKVAAILMFIIIATLAIFGVLDGKAPDRSFALHYGDIFPNGWLGFWTAMIYAFYAFGGIEVMGIMANDLKDPKQAPKAGSAMLFTLATIYVLSLALAVYLVPWNKFTTEDSPFITALAGYQLNFVPHLFNGALVIAGFSTMVASLYAITTILVTLSKDGDAPGFFSRTSKHNIPFRALGLTVTGLVISIVVSLLVPDKIFEYFTTAAGLMLLYTWLFILFSFGKLIKSHAFGHLKQWVGVLLIIAAVSGTLFDKSSRPGFFVSLAFLVLIALVTYMMRNKWKGKEEKHGPTSLFKKHEDV</sequence>
<feature type="transmembrane region" description="Helical" evidence="7">
    <location>
        <begin position="125"/>
        <end position="144"/>
    </location>
</feature>
<keyword evidence="6 7" id="KW-0472">Membrane</keyword>
<evidence type="ECO:0000259" key="8">
    <source>
        <dbReference type="Pfam" id="PF00324"/>
    </source>
</evidence>
<feature type="domain" description="Amino acid permease/ SLC12A" evidence="8">
    <location>
        <begin position="19"/>
        <end position="384"/>
    </location>
</feature>
<evidence type="ECO:0000313" key="10">
    <source>
        <dbReference type="Proteomes" id="UP001296943"/>
    </source>
</evidence>
<evidence type="ECO:0000256" key="5">
    <source>
        <dbReference type="ARBA" id="ARBA00022989"/>
    </source>
</evidence>
<keyword evidence="4" id="KW-0029">Amino-acid transport</keyword>
<dbReference type="EMBL" id="JAFBDR010000007">
    <property type="protein sequence ID" value="MBM7571174.1"/>
    <property type="molecule type" value="Genomic_DNA"/>
</dbReference>
<dbReference type="Pfam" id="PF00324">
    <property type="entry name" value="AA_permease"/>
    <property type="match status" value="1"/>
</dbReference>
<evidence type="ECO:0000256" key="3">
    <source>
        <dbReference type="ARBA" id="ARBA00022692"/>
    </source>
</evidence>
<evidence type="ECO:0000256" key="2">
    <source>
        <dbReference type="ARBA" id="ARBA00022448"/>
    </source>
</evidence>
<comment type="subcellular location">
    <subcellularLocation>
        <location evidence="1">Cell membrane</location>
        <topology evidence="1">Multi-pass membrane protein</topology>
    </subcellularLocation>
</comment>
<dbReference type="Proteomes" id="UP001296943">
    <property type="component" value="Unassembled WGS sequence"/>
</dbReference>
<feature type="transmembrane region" description="Helical" evidence="7">
    <location>
        <begin position="156"/>
        <end position="177"/>
    </location>
</feature>
<feature type="transmembrane region" description="Helical" evidence="7">
    <location>
        <begin position="288"/>
        <end position="311"/>
    </location>
</feature>
<protein>
    <submittedName>
        <fullName evidence="9">L-asparagine transporter-like permease</fullName>
    </submittedName>
</protein>
<name>A0ABS2MZ70_9BACI</name>
<dbReference type="RefSeq" id="WP_204498619.1">
    <property type="nucleotide sequence ID" value="NZ_JAFBDR010000007.1"/>
</dbReference>
<feature type="transmembrane region" description="Helical" evidence="7">
    <location>
        <begin position="20"/>
        <end position="39"/>
    </location>
</feature>
<dbReference type="InterPro" id="IPR004841">
    <property type="entry name" value="AA-permease/SLC12A_dom"/>
</dbReference>
<feature type="transmembrane region" description="Helical" evidence="7">
    <location>
        <begin position="331"/>
        <end position="352"/>
    </location>
</feature>
<proteinExistence type="predicted"/>
<dbReference type="PANTHER" id="PTHR43495:SF5">
    <property type="entry name" value="GAMMA-AMINOBUTYRIC ACID PERMEASE"/>
    <property type="match status" value="1"/>
</dbReference>
<accession>A0ABS2MZ70</accession>
<keyword evidence="10" id="KW-1185">Reference proteome</keyword>
<keyword evidence="5 7" id="KW-1133">Transmembrane helix</keyword>
<dbReference type="Gene3D" id="1.20.1740.10">
    <property type="entry name" value="Amino acid/polyamine transporter I"/>
    <property type="match status" value="1"/>
</dbReference>
<evidence type="ECO:0000313" key="9">
    <source>
        <dbReference type="EMBL" id="MBM7571174.1"/>
    </source>
</evidence>
<dbReference type="PIRSF" id="PIRSF006060">
    <property type="entry name" value="AA_transporter"/>
    <property type="match status" value="1"/>
</dbReference>
<feature type="transmembrane region" description="Helical" evidence="7">
    <location>
        <begin position="414"/>
        <end position="433"/>
    </location>
</feature>
<feature type="transmembrane region" description="Helical" evidence="7">
    <location>
        <begin position="358"/>
        <end position="378"/>
    </location>
</feature>
<gene>
    <name evidence="9" type="ORF">JOC48_001657</name>
</gene>
<organism evidence="9 10">
    <name type="scientific">Aquibacillus albus</name>
    <dbReference type="NCBI Taxonomy" id="1168171"/>
    <lineage>
        <taxon>Bacteria</taxon>
        <taxon>Bacillati</taxon>
        <taxon>Bacillota</taxon>
        <taxon>Bacilli</taxon>
        <taxon>Bacillales</taxon>
        <taxon>Bacillaceae</taxon>
        <taxon>Aquibacillus</taxon>
    </lineage>
</organism>
<evidence type="ECO:0000256" key="4">
    <source>
        <dbReference type="ARBA" id="ARBA00022970"/>
    </source>
</evidence>
<feature type="transmembrane region" description="Helical" evidence="7">
    <location>
        <begin position="390"/>
        <end position="408"/>
    </location>
</feature>
<feature type="transmembrane region" description="Helical" evidence="7">
    <location>
        <begin position="234"/>
        <end position="257"/>
    </location>
</feature>
<feature type="transmembrane region" description="Helical" evidence="7">
    <location>
        <begin position="45"/>
        <end position="64"/>
    </location>
</feature>
<keyword evidence="3 7" id="KW-0812">Transmembrane</keyword>